<dbReference type="EMBL" id="LACC01000022">
    <property type="protein sequence ID" value="KJZ44329.1"/>
    <property type="molecule type" value="Genomic_DNA"/>
</dbReference>
<name>A0A0F4TJT5_PSEFL</name>
<dbReference type="OrthoDB" id="9815750at2"/>
<organism evidence="1 2">
    <name type="scientific">Pseudomonas fluorescens</name>
    <dbReference type="NCBI Taxonomy" id="294"/>
    <lineage>
        <taxon>Bacteria</taxon>
        <taxon>Pseudomonadati</taxon>
        <taxon>Pseudomonadota</taxon>
        <taxon>Gammaproteobacteria</taxon>
        <taxon>Pseudomonadales</taxon>
        <taxon>Pseudomonadaceae</taxon>
        <taxon>Pseudomonas</taxon>
    </lineage>
</organism>
<accession>A0A0F4TJT5</accession>
<dbReference type="Proteomes" id="UP000033588">
    <property type="component" value="Unassembled WGS sequence"/>
</dbReference>
<protein>
    <submittedName>
        <fullName evidence="1">Uncharacterized protein</fullName>
    </submittedName>
</protein>
<dbReference type="PATRIC" id="fig|294.132.peg.2787"/>
<evidence type="ECO:0000313" key="1">
    <source>
        <dbReference type="EMBL" id="KJZ44329.1"/>
    </source>
</evidence>
<comment type="caution">
    <text evidence="1">The sequence shown here is derived from an EMBL/GenBank/DDBJ whole genome shotgun (WGS) entry which is preliminary data.</text>
</comment>
<dbReference type="AlphaFoldDB" id="A0A0F4TJT5"/>
<evidence type="ECO:0000313" key="2">
    <source>
        <dbReference type="Proteomes" id="UP000033588"/>
    </source>
</evidence>
<reference evidence="1 2" key="1">
    <citation type="submission" date="2015-03" db="EMBL/GenBank/DDBJ databases">
        <title>Comparative genomics of Pseudomonas insights into diversity of traits involved in vanlence and defense.</title>
        <authorList>
            <person name="Qin Y."/>
        </authorList>
    </citation>
    <scope>NUCLEOTIDE SEQUENCE [LARGE SCALE GENOMIC DNA]</scope>
    <source>
        <strain evidence="1 2">C8</strain>
    </source>
</reference>
<proteinExistence type="predicted"/>
<sequence length="80" mass="9191">MNRVIENVLHLQRREQMSPLRLDLKSLEILDNEAPARHIKGLGLYLSGQPGESILSRLDFKARQESGCFCMTYAHGRKPR</sequence>
<gene>
    <name evidence="1" type="ORF">VC35_18080</name>
</gene>